<dbReference type="InParanoid" id="B4MX67"/>
<dbReference type="FunCoup" id="B4MX67">
    <property type="interactions" value="2"/>
</dbReference>
<dbReference type="OrthoDB" id="6627098at2759"/>
<dbReference type="Pfam" id="PF15957">
    <property type="entry name" value="Comm"/>
    <property type="match status" value="1"/>
</dbReference>
<name>B4MX67_DROWI</name>
<evidence type="ECO:0000256" key="1">
    <source>
        <dbReference type="SAM" id="Phobius"/>
    </source>
</evidence>
<keyword evidence="1" id="KW-1133">Transmembrane helix</keyword>
<evidence type="ECO:0008006" key="4">
    <source>
        <dbReference type="Google" id="ProtNLM"/>
    </source>
</evidence>
<feature type="transmembrane region" description="Helical" evidence="1">
    <location>
        <begin position="169"/>
        <end position="193"/>
    </location>
</feature>
<keyword evidence="1" id="KW-0472">Membrane</keyword>
<keyword evidence="1" id="KW-0812">Transmembrane</keyword>
<dbReference type="EMBL" id="CH963876">
    <property type="protein sequence ID" value="EDW76900.1"/>
    <property type="molecule type" value="Genomic_DNA"/>
</dbReference>
<evidence type="ECO:0000313" key="2">
    <source>
        <dbReference type="EMBL" id="EDW76900.1"/>
    </source>
</evidence>
<organism evidence="2 3">
    <name type="scientific">Drosophila willistoni</name>
    <name type="common">Fruit fly</name>
    <dbReference type="NCBI Taxonomy" id="7260"/>
    <lineage>
        <taxon>Eukaryota</taxon>
        <taxon>Metazoa</taxon>
        <taxon>Ecdysozoa</taxon>
        <taxon>Arthropoda</taxon>
        <taxon>Hexapoda</taxon>
        <taxon>Insecta</taxon>
        <taxon>Pterygota</taxon>
        <taxon>Neoptera</taxon>
        <taxon>Endopterygota</taxon>
        <taxon>Diptera</taxon>
        <taxon>Brachycera</taxon>
        <taxon>Muscomorpha</taxon>
        <taxon>Ephydroidea</taxon>
        <taxon>Drosophilidae</taxon>
        <taxon>Drosophila</taxon>
        <taxon>Sophophora</taxon>
    </lineage>
</organism>
<reference evidence="2 3" key="1">
    <citation type="journal article" date="2007" name="Nature">
        <title>Evolution of genes and genomes on the Drosophila phylogeny.</title>
        <authorList>
            <consortium name="Drosophila 12 Genomes Consortium"/>
            <person name="Clark A.G."/>
            <person name="Eisen M.B."/>
            <person name="Smith D.R."/>
            <person name="Bergman C.M."/>
            <person name="Oliver B."/>
            <person name="Markow T.A."/>
            <person name="Kaufman T.C."/>
            <person name="Kellis M."/>
            <person name="Gelbart W."/>
            <person name="Iyer V.N."/>
            <person name="Pollard D.A."/>
            <person name="Sackton T.B."/>
            <person name="Larracuente A.M."/>
            <person name="Singh N.D."/>
            <person name="Abad J.P."/>
            <person name="Abt D.N."/>
            <person name="Adryan B."/>
            <person name="Aguade M."/>
            <person name="Akashi H."/>
            <person name="Anderson W.W."/>
            <person name="Aquadro C.F."/>
            <person name="Ardell D.H."/>
            <person name="Arguello R."/>
            <person name="Artieri C.G."/>
            <person name="Barbash D.A."/>
            <person name="Barker D."/>
            <person name="Barsanti P."/>
            <person name="Batterham P."/>
            <person name="Batzoglou S."/>
            <person name="Begun D."/>
            <person name="Bhutkar A."/>
            <person name="Blanco E."/>
            <person name="Bosak S.A."/>
            <person name="Bradley R.K."/>
            <person name="Brand A.D."/>
            <person name="Brent M.R."/>
            <person name="Brooks A.N."/>
            <person name="Brown R.H."/>
            <person name="Butlin R.K."/>
            <person name="Caggese C."/>
            <person name="Calvi B.R."/>
            <person name="Bernardo de Carvalho A."/>
            <person name="Caspi A."/>
            <person name="Castrezana S."/>
            <person name="Celniker S.E."/>
            <person name="Chang J.L."/>
            <person name="Chapple C."/>
            <person name="Chatterji S."/>
            <person name="Chinwalla A."/>
            <person name="Civetta A."/>
            <person name="Clifton S.W."/>
            <person name="Comeron J.M."/>
            <person name="Costello J.C."/>
            <person name="Coyne J.A."/>
            <person name="Daub J."/>
            <person name="David R.G."/>
            <person name="Delcher A.L."/>
            <person name="Delehaunty K."/>
            <person name="Do C.B."/>
            <person name="Ebling H."/>
            <person name="Edwards K."/>
            <person name="Eickbush T."/>
            <person name="Evans J.D."/>
            <person name="Filipski A."/>
            <person name="Findeiss S."/>
            <person name="Freyhult E."/>
            <person name="Fulton L."/>
            <person name="Fulton R."/>
            <person name="Garcia A.C."/>
            <person name="Gardiner A."/>
            <person name="Garfield D.A."/>
            <person name="Garvin B.E."/>
            <person name="Gibson G."/>
            <person name="Gilbert D."/>
            <person name="Gnerre S."/>
            <person name="Godfrey J."/>
            <person name="Good R."/>
            <person name="Gotea V."/>
            <person name="Gravely B."/>
            <person name="Greenberg A.J."/>
            <person name="Griffiths-Jones S."/>
            <person name="Gross S."/>
            <person name="Guigo R."/>
            <person name="Gustafson E.A."/>
            <person name="Haerty W."/>
            <person name="Hahn M.W."/>
            <person name="Halligan D.L."/>
            <person name="Halpern A.L."/>
            <person name="Halter G.M."/>
            <person name="Han M.V."/>
            <person name="Heger A."/>
            <person name="Hillier L."/>
            <person name="Hinrichs A.S."/>
            <person name="Holmes I."/>
            <person name="Hoskins R.A."/>
            <person name="Hubisz M.J."/>
            <person name="Hultmark D."/>
            <person name="Huntley M.A."/>
            <person name="Jaffe D.B."/>
            <person name="Jagadeeshan S."/>
            <person name="Jeck W.R."/>
            <person name="Johnson J."/>
            <person name="Jones C.D."/>
            <person name="Jordan W.C."/>
            <person name="Karpen G.H."/>
            <person name="Kataoka E."/>
            <person name="Keightley P.D."/>
            <person name="Kheradpour P."/>
            <person name="Kirkness E.F."/>
            <person name="Koerich L.B."/>
            <person name="Kristiansen K."/>
            <person name="Kudrna D."/>
            <person name="Kulathinal R.J."/>
            <person name="Kumar S."/>
            <person name="Kwok R."/>
            <person name="Lander E."/>
            <person name="Langley C.H."/>
            <person name="Lapoint R."/>
            <person name="Lazzaro B.P."/>
            <person name="Lee S.J."/>
            <person name="Levesque L."/>
            <person name="Li R."/>
            <person name="Lin C.F."/>
            <person name="Lin M.F."/>
            <person name="Lindblad-Toh K."/>
            <person name="Llopart A."/>
            <person name="Long M."/>
            <person name="Low L."/>
            <person name="Lozovsky E."/>
            <person name="Lu J."/>
            <person name="Luo M."/>
            <person name="Machado C.A."/>
            <person name="Makalowski W."/>
            <person name="Marzo M."/>
            <person name="Matsuda M."/>
            <person name="Matzkin L."/>
            <person name="McAllister B."/>
            <person name="McBride C.S."/>
            <person name="McKernan B."/>
            <person name="McKernan K."/>
            <person name="Mendez-Lago M."/>
            <person name="Minx P."/>
            <person name="Mollenhauer M.U."/>
            <person name="Montooth K."/>
            <person name="Mount S.M."/>
            <person name="Mu X."/>
            <person name="Myers E."/>
            <person name="Negre B."/>
            <person name="Newfeld S."/>
            <person name="Nielsen R."/>
            <person name="Noor M.A."/>
            <person name="O'Grady P."/>
            <person name="Pachter L."/>
            <person name="Papaceit M."/>
            <person name="Parisi M.J."/>
            <person name="Parisi M."/>
            <person name="Parts L."/>
            <person name="Pedersen J.S."/>
            <person name="Pesole G."/>
            <person name="Phillippy A.M."/>
            <person name="Ponting C.P."/>
            <person name="Pop M."/>
            <person name="Porcelli D."/>
            <person name="Powell J.R."/>
            <person name="Prohaska S."/>
            <person name="Pruitt K."/>
            <person name="Puig M."/>
            <person name="Quesneville H."/>
            <person name="Ram K.R."/>
            <person name="Rand D."/>
            <person name="Rasmussen M.D."/>
            <person name="Reed L.K."/>
            <person name="Reenan R."/>
            <person name="Reily A."/>
            <person name="Remington K.A."/>
            <person name="Rieger T.T."/>
            <person name="Ritchie M.G."/>
            <person name="Robin C."/>
            <person name="Rogers Y.H."/>
            <person name="Rohde C."/>
            <person name="Rozas J."/>
            <person name="Rubenfield M.J."/>
            <person name="Ruiz A."/>
            <person name="Russo S."/>
            <person name="Salzberg S.L."/>
            <person name="Sanchez-Gracia A."/>
            <person name="Saranga D.J."/>
            <person name="Sato H."/>
            <person name="Schaeffer S.W."/>
            <person name="Schatz M.C."/>
            <person name="Schlenke T."/>
            <person name="Schwartz R."/>
            <person name="Segarra C."/>
            <person name="Singh R.S."/>
            <person name="Sirot L."/>
            <person name="Sirota M."/>
            <person name="Sisneros N.B."/>
            <person name="Smith C.D."/>
            <person name="Smith T.F."/>
            <person name="Spieth J."/>
            <person name="Stage D.E."/>
            <person name="Stark A."/>
            <person name="Stephan W."/>
            <person name="Strausberg R.L."/>
            <person name="Strempel S."/>
            <person name="Sturgill D."/>
            <person name="Sutton G."/>
            <person name="Sutton G.G."/>
            <person name="Tao W."/>
            <person name="Teichmann S."/>
            <person name="Tobari Y.N."/>
            <person name="Tomimura Y."/>
            <person name="Tsolas J.M."/>
            <person name="Valente V.L."/>
            <person name="Venter E."/>
            <person name="Venter J.C."/>
            <person name="Vicario S."/>
            <person name="Vieira F.G."/>
            <person name="Vilella A.J."/>
            <person name="Villasante A."/>
            <person name="Walenz B."/>
            <person name="Wang J."/>
            <person name="Wasserman M."/>
            <person name="Watts T."/>
            <person name="Wilson D."/>
            <person name="Wilson R.K."/>
            <person name="Wing R.A."/>
            <person name="Wolfner M.F."/>
            <person name="Wong A."/>
            <person name="Wong G.K."/>
            <person name="Wu C.I."/>
            <person name="Wu G."/>
            <person name="Yamamoto D."/>
            <person name="Yang H.P."/>
            <person name="Yang S.P."/>
            <person name="Yorke J.A."/>
            <person name="Yoshida K."/>
            <person name="Zdobnov E."/>
            <person name="Zhang P."/>
            <person name="Zhang Y."/>
            <person name="Zimin A.V."/>
            <person name="Baldwin J."/>
            <person name="Abdouelleil A."/>
            <person name="Abdulkadir J."/>
            <person name="Abebe A."/>
            <person name="Abera B."/>
            <person name="Abreu J."/>
            <person name="Acer S.C."/>
            <person name="Aftuck L."/>
            <person name="Alexander A."/>
            <person name="An P."/>
            <person name="Anderson E."/>
            <person name="Anderson S."/>
            <person name="Arachi H."/>
            <person name="Azer M."/>
            <person name="Bachantsang P."/>
            <person name="Barry A."/>
            <person name="Bayul T."/>
            <person name="Berlin A."/>
            <person name="Bessette D."/>
            <person name="Bloom T."/>
            <person name="Blye J."/>
            <person name="Boguslavskiy L."/>
            <person name="Bonnet C."/>
            <person name="Boukhgalter B."/>
            <person name="Bourzgui I."/>
            <person name="Brown A."/>
            <person name="Cahill P."/>
            <person name="Channer S."/>
            <person name="Cheshatsang Y."/>
            <person name="Chuda L."/>
            <person name="Citroen M."/>
            <person name="Collymore A."/>
            <person name="Cooke P."/>
            <person name="Costello M."/>
            <person name="D'Aco K."/>
            <person name="Daza R."/>
            <person name="De Haan G."/>
            <person name="DeGray S."/>
            <person name="DeMaso C."/>
            <person name="Dhargay N."/>
            <person name="Dooley K."/>
            <person name="Dooley E."/>
            <person name="Doricent M."/>
            <person name="Dorje P."/>
            <person name="Dorjee K."/>
            <person name="Dupes A."/>
            <person name="Elong R."/>
            <person name="Falk J."/>
            <person name="Farina A."/>
            <person name="Faro S."/>
            <person name="Ferguson D."/>
            <person name="Fisher S."/>
            <person name="Foley C.D."/>
            <person name="Franke A."/>
            <person name="Friedrich D."/>
            <person name="Gadbois L."/>
            <person name="Gearin G."/>
            <person name="Gearin C.R."/>
            <person name="Giannoukos G."/>
            <person name="Goode T."/>
            <person name="Graham J."/>
            <person name="Grandbois E."/>
            <person name="Grewal S."/>
            <person name="Gyaltsen K."/>
            <person name="Hafez N."/>
            <person name="Hagos B."/>
            <person name="Hall J."/>
            <person name="Henson C."/>
            <person name="Hollinger A."/>
            <person name="Honan T."/>
            <person name="Huard M.D."/>
            <person name="Hughes L."/>
            <person name="Hurhula B."/>
            <person name="Husby M.E."/>
            <person name="Kamat A."/>
            <person name="Kanga B."/>
            <person name="Kashin S."/>
            <person name="Khazanovich D."/>
            <person name="Kisner P."/>
            <person name="Lance K."/>
            <person name="Lara M."/>
            <person name="Lee W."/>
            <person name="Lennon N."/>
            <person name="Letendre F."/>
            <person name="LeVine R."/>
            <person name="Lipovsky A."/>
            <person name="Liu X."/>
            <person name="Liu J."/>
            <person name="Liu S."/>
            <person name="Lokyitsang T."/>
            <person name="Lokyitsang Y."/>
            <person name="Lubonja R."/>
            <person name="Lui A."/>
            <person name="MacDonald P."/>
            <person name="Magnisalis V."/>
            <person name="Maru K."/>
            <person name="Matthews C."/>
            <person name="McCusker W."/>
            <person name="McDonough S."/>
            <person name="Mehta T."/>
            <person name="Meldrim J."/>
            <person name="Meneus L."/>
            <person name="Mihai O."/>
            <person name="Mihalev A."/>
            <person name="Mihova T."/>
            <person name="Mittelman R."/>
            <person name="Mlenga V."/>
            <person name="Montmayeur A."/>
            <person name="Mulrain L."/>
            <person name="Navidi A."/>
            <person name="Naylor J."/>
            <person name="Negash T."/>
            <person name="Nguyen T."/>
            <person name="Nguyen N."/>
            <person name="Nicol R."/>
            <person name="Norbu C."/>
            <person name="Norbu N."/>
            <person name="Novod N."/>
            <person name="O'Neill B."/>
            <person name="Osman S."/>
            <person name="Markiewicz E."/>
            <person name="Oyono O.L."/>
            <person name="Patti C."/>
            <person name="Phunkhang P."/>
            <person name="Pierre F."/>
            <person name="Priest M."/>
            <person name="Raghuraman S."/>
            <person name="Rege F."/>
            <person name="Reyes R."/>
            <person name="Rise C."/>
            <person name="Rogov P."/>
            <person name="Ross K."/>
            <person name="Ryan E."/>
            <person name="Settipalli S."/>
            <person name="Shea T."/>
            <person name="Sherpa N."/>
            <person name="Shi L."/>
            <person name="Shih D."/>
            <person name="Sparrow T."/>
            <person name="Spaulding J."/>
            <person name="Stalker J."/>
            <person name="Stange-Thomann N."/>
            <person name="Stavropoulos S."/>
            <person name="Stone C."/>
            <person name="Strader C."/>
            <person name="Tesfaye S."/>
            <person name="Thomson T."/>
            <person name="Thoulutsang Y."/>
            <person name="Thoulutsang D."/>
            <person name="Topham K."/>
            <person name="Topping I."/>
            <person name="Tsamla T."/>
            <person name="Vassiliev H."/>
            <person name="Vo A."/>
            <person name="Wangchuk T."/>
            <person name="Wangdi T."/>
            <person name="Weiand M."/>
            <person name="Wilkinson J."/>
            <person name="Wilson A."/>
            <person name="Yadav S."/>
            <person name="Young G."/>
            <person name="Yu Q."/>
            <person name="Zembek L."/>
            <person name="Zhong D."/>
            <person name="Zimmer A."/>
            <person name="Zwirko Z."/>
            <person name="Jaffe D.B."/>
            <person name="Alvarez P."/>
            <person name="Brockman W."/>
            <person name="Butler J."/>
            <person name="Chin C."/>
            <person name="Gnerre S."/>
            <person name="Grabherr M."/>
            <person name="Kleber M."/>
            <person name="Mauceli E."/>
            <person name="MacCallum I."/>
        </authorList>
    </citation>
    <scope>NUCLEOTIDE SEQUENCE [LARGE SCALE GENOMIC DNA]</scope>
    <source>
        <strain evidence="3">Tucson 14030-0811.24</strain>
    </source>
</reference>
<dbReference type="Proteomes" id="UP000007798">
    <property type="component" value="Unassembled WGS sequence"/>
</dbReference>
<proteinExistence type="predicted"/>
<dbReference type="InterPro" id="IPR031878">
    <property type="entry name" value="Commissureless"/>
</dbReference>
<keyword evidence="3" id="KW-1185">Reference proteome</keyword>
<dbReference type="HOGENOM" id="CLU_624500_0_0_1"/>
<protein>
    <recommendedName>
        <fullName evidence="4">Protein commissureless</fullName>
    </recommendedName>
</protein>
<evidence type="ECO:0000313" key="3">
    <source>
        <dbReference type="Proteomes" id="UP000007798"/>
    </source>
</evidence>
<gene>
    <name evidence="2" type="primary">Dwil\GK20752</name>
    <name evidence="2" type="ORF">Dwil_GK20752</name>
</gene>
<accession>B4MX67</accession>
<dbReference type="GO" id="GO:0007411">
    <property type="term" value="P:axon guidance"/>
    <property type="evidence" value="ECO:0007669"/>
    <property type="project" value="InterPro"/>
</dbReference>
<dbReference type="PhylomeDB" id="B4MX67"/>
<sequence>MSELLKALNFTGNLLANFEDSNSSNSGSIINSSHEIGLNHSSEGINLTATTLNATTIAATNSSSSSGEKLDLGGFDLPGNYSILINKLEQLALGLDSALGNFTIDRQEVEINLSGGATDNDVADVANDLLFSDVIPPAARAPPPHIGHGSNRIFTGDDAEDFAHVVSDIWIGVILTLLIVFVIFFICACFVYHKFQQWKNSYRANHSDPTIEICRRCPPDYEAESLPSYTIVSGLPTYDDALEEFRKAGIILTPSVVPIIKIFECQGNGDAGAKEPAVGYSLVETNANNGDGNGDNISLSSINGTCHCGNSSPTSATTATLPLPSYSAALAAAAAAAAPPQVIELSPDHLASLSQKRLSLQISFNNSVRRQSRSGSGLRNHLLRSRAVGNTAGLGPSSTTTTTTTLVTLASAPNQAGREVPLPTIHRSSSTLSLSNERQLLDQRLRHLHHRGSLY</sequence>
<dbReference type="KEGG" id="dwi:6643133"/>
<dbReference type="AlphaFoldDB" id="B4MX67"/>
<dbReference type="OMA" id="IFECTET"/>
<dbReference type="eggNOG" id="ENOG502STQJ">
    <property type="taxonomic scope" value="Eukaryota"/>
</dbReference>